<name>A0ABN3TH48_9ACTN</name>
<organism evidence="2 3">
    <name type="scientific">Nonomuraea recticatena</name>
    <dbReference type="NCBI Taxonomy" id="46178"/>
    <lineage>
        <taxon>Bacteria</taxon>
        <taxon>Bacillati</taxon>
        <taxon>Actinomycetota</taxon>
        <taxon>Actinomycetes</taxon>
        <taxon>Streptosporangiales</taxon>
        <taxon>Streptosporangiaceae</taxon>
        <taxon>Nonomuraea</taxon>
    </lineage>
</organism>
<feature type="domain" description="SGNH hydrolase-type esterase" evidence="1">
    <location>
        <begin position="37"/>
        <end position="207"/>
    </location>
</feature>
<dbReference type="Pfam" id="PF13472">
    <property type="entry name" value="Lipase_GDSL_2"/>
    <property type="match status" value="1"/>
</dbReference>
<gene>
    <name evidence="2" type="ORF">GCM10010412_100150</name>
</gene>
<protein>
    <recommendedName>
        <fullName evidence="1">SGNH hydrolase-type esterase domain-containing protein</fullName>
    </recommendedName>
</protein>
<dbReference type="CDD" id="cd01832">
    <property type="entry name" value="SGNH_hydrolase_like_1"/>
    <property type="match status" value="1"/>
</dbReference>
<evidence type="ECO:0000313" key="3">
    <source>
        <dbReference type="Proteomes" id="UP001501666"/>
    </source>
</evidence>
<dbReference type="Proteomes" id="UP001501666">
    <property type="component" value="Unassembled WGS sequence"/>
</dbReference>
<comment type="caution">
    <text evidence="2">The sequence shown here is derived from an EMBL/GenBank/DDBJ whole genome shotgun (WGS) entry which is preliminary data.</text>
</comment>
<sequence length="228" mass="24746">MPSVTHSLTEESDPYCLPPARAADLLARAPWQRFATIGDSLSAGIGDPSPGYASLGWPARVADILRRISPGLTYLNLAEIGATTTRTLRTQLDRLSDFGPDIVHVPCGANDLFRADPDYAAIATALKQVFELAAGTGAQLTTFTLGRAFVVPRYPDWSERVRQVNDITRGLAADYDAVLVDMWDHPVNDRPDLLSQDRIHFAAMGQAVMATEMVKGLAGLLNAEGRRQ</sequence>
<dbReference type="InterPro" id="IPR053140">
    <property type="entry name" value="GDSL_Rv0518-like"/>
</dbReference>
<keyword evidence="3" id="KW-1185">Reference proteome</keyword>
<dbReference type="InterPro" id="IPR036514">
    <property type="entry name" value="SGNH_hydro_sf"/>
</dbReference>
<evidence type="ECO:0000259" key="1">
    <source>
        <dbReference type="Pfam" id="PF13472"/>
    </source>
</evidence>
<dbReference type="SUPFAM" id="SSF52266">
    <property type="entry name" value="SGNH hydrolase"/>
    <property type="match status" value="1"/>
</dbReference>
<proteinExistence type="predicted"/>
<evidence type="ECO:0000313" key="2">
    <source>
        <dbReference type="EMBL" id="GAA2702143.1"/>
    </source>
</evidence>
<dbReference type="InterPro" id="IPR013830">
    <property type="entry name" value="SGNH_hydro"/>
</dbReference>
<dbReference type="EMBL" id="BAAATE010000076">
    <property type="protein sequence ID" value="GAA2702143.1"/>
    <property type="molecule type" value="Genomic_DNA"/>
</dbReference>
<accession>A0ABN3TH48</accession>
<dbReference type="Gene3D" id="3.40.50.1110">
    <property type="entry name" value="SGNH hydrolase"/>
    <property type="match status" value="1"/>
</dbReference>
<dbReference type="RefSeq" id="WP_346158186.1">
    <property type="nucleotide sequence ID" value="NZ_BAAATE010000076.1"/>
</dbReference>
<reference evidence="2 3" key="1">
    <citation type="journal article" date="2019" name="Int. J. Syst. Evol. Microbiol.">
        <title>The Global Catalogue of Microorganisms (GCM) 10K type strain sequencing project: providing services to taxonomists for standard genome sequencing and annotation.</title>
        <authorList>
            <consortium name="The Broad Institute Genomics Platform"/>
            <consortium name="The Broad Institute Genome Sequencing Center for Infectious Disease"/>
            <person name="Wu L."/>
            <person name="Ma J."/>
        </authorList>
    </citation>
    <scope>NUCLEOTIDE SEQUENCE [LARGE SCALE GENOMIC DNA]</scope>
    <source>
        <strain evidence="2 3">JCM 6835</strain>
    </source>
</reference>
<dbReference type="PANTHER" id="PTHR43784">
    <property type="entry name" value="GDSL-LIKE LIPASE/ACYLHYDROLASE, PUTATIVE (AFU_ORTHOLOGUE AFUA_2G00820)-RELATED"/>
    <property type="match status" value="1"/>
</dbReference>
<dbReference type="PANTHER" id="PTHR43784:SF2">
    <property type="entry name" value="GDSL-LIKE LIPASE_ACYLHYDROLASE, PUTATIVE (AFU_ORTHOLOGUE AFUA_2G00820)-RELATED"/>
    <property type="match status" value="1"/>
</dbReference>